<dbReference type="InterPro" id="IPR045344">
    <property type="entry name" value="C-JID"/>
</dbReference>
<dbReference type="InterPro" id="IPR032675">
    <property type="entry name" value="LRR_dom_sf"/>
</dbReference>
<dbReference type="Pfam" id="PF01582">
    <property type="entry name" value="TIR"/>
    <property type="match status" value="1"/>
</dbReference>
<evidence type="ECO:0000313" key="4">
    <source>
        <dbReference type="EMBL" id="KAK8515112.1"/>
    </source>
</evidence>
<reference evidence="4 5" key="1">
    <citation type="journal article" date="2024" name="G3 (Bethesda)">
        <title>Genome assembly of Hibiscus sabdariffa L. provides insights into metabolisms of medicinal natural products.</title>
        <authorList>
            <person name="Kim T."/>
        </authorList>
    </citation>
    <scope>NUCLEOTIDE SEQUENCE [LARGE SCALE GENOMIC DNA]</scope>
    <source>
        <strain evidence="4">TK-2024</strain>
        <tissue evidence="4">Old leaves</tissue>
    </source>
</reference>
<dbReference type="InterPro" id="IPR000157">
    <property type="entry name" value="TIR_dom"/>
</dbReference>
<proteinExistence type="predicted"/>
<comment type="caution">
    <text evidence="4">The sequence shown here is derived from an EMBL/GenBank/DDBJ whole genome shotgun (WGS) entry which is preliminary data.</text>
</comment>
<evidence type="ECO:0000313" key="5">
    <source>
        <dbReference type="Proteomes" id="UP001472677"/>
    </source>
</evidence>
<dbReference type="PANTHER" id="PTHR11017">
    <property type="entry name" value="LEUCINE-RICH REPEAT-CONTAINING PROTEIN"/>
    <property type="match status" value="1"/>
</dbReference>
<accession>A0ABR2C741</accession>
<dbReference type="EMBL" id="JBBPBM010000065">
    <property type="protein sequence ID" value="KAK8515112.1"/>
    <property type="molecule type" value="Genomic_DNA"/>
</dbReference>
<dbReference type="PROSITE" id="PS50104">
    <property type="entry name" value="TIR"/>
    <property type="match status" value="1"/>
</dbReference>
<gene>
    <name evidence="4" type="ORF">V6N12_001272</name>
</gene>
<keyword evidence="5" id="KW-1185">Reference proteome</keyword>
<evidence type="ECO:0000259" key="3">
    <source>
        <dbReference type="PROSITE" id="PS50104"/>
    </source>
</evidence>
<dbReference type="SUPFAM" id="SSF52058">
    <property type="entry name" value="L domain-like"/>
    <property type="match status" value="1"/>
</dbReference>
<protein>
    <recommendedName>
        <fullName evidence="3">TIR domain-containing protein</fullName>
    </recommendedName>
</protein>
<dbReference type="Proteomes" id="UP001472677">
    <property type="component" value="Unassembled WGS sequence"/>
</dbReference>
<dbReference type="Gene3D" id="3.40.50.10140">
    <property type="entry name" value="Toll/interleukin-1 receptor homology (TIR) domain"/>
    <property type="match status" value="1"/>
</dbReference>
<dbReference type="InterPro" id="IPR035897">
    <property type="entry name" value="Toll_tir_struct_dom_sf"/>
</dbReference>
<feature type="domain" description="TIR" evidence="3">
    <location>
        <begin position="1"/>
        <end position="82"/>
    </location>
</feature>
<keyword evidence="2" id="KW-0677">Repeat</keyword>
<dbReference type="Gene3D" id="3.80.10.10">
    <property type="entry name" value="Ribonuclease Inhibitor"/>
    <property type="match status" value="3"/>
</dbReference>
<dbReference type="SMART" id="SM00365">
    <property type="entry name" value="LRR_SD22"/>
    <property type="match status" value="5"/>
</dbReference>
<evidence type="ECO:0000256" key="1">
    <source>
        <dbReference type="ARBA" id="ARBA00022614"/>
    </source>
</evidence>
<evidence type="ECO:0000256" key="2">
    <source>
        <dbReference type="ARBA" id="ARBA00022737"/>
    </source>
</evidence>
<dbReference type="PANTHER" id="PTHR11017:SF479">
    <property type="entry name" value="DISEASE RESISTANCE PROTEIN (TIR-NBS-LRR CLASS) FAMILY"/>
    <property type="match status" value="1"/>
</dbReference>
<keyword evidence="1" id="KW-0433">Leucine-rich repeat</keyword>
<dbReference type="Pfam" id="PF20160">
    <property type="entry name" value="C-JID"/>
    <property type="match status" value="1"/>
</dbReference>
<name>A0ABR2C741_9ROSI</name>
<organism evidence="4 5">
    <name type="scientific">Hibiscus sabdariffa</name>
    <name type="common">roselle</name>
    <dbReference type="NCBI Taxonomy" id="183260"/>
    <lineage>
        <taxon>Eukaryota</taxon>
        <taxon>Viridiplantae</taxon>
        <taxon>Streptophyta</taxon>
        <taxon>Embryophyta</taxon>
        <taxon>Tracheophyta</taxon>
        <taxon>Spermatophyta</taxon>
        <taxon>Magnoliopsida</taxon>
        <taxon>eudicotyledons</taxon>
        <taxon>Gunneridae</taxon>
        <taxon>Pentapetalae</taxon>
        <taxon>rosids</taxon>
        <taxon>malvids</taxon>
        <taxon>Malvales</taxon>
        <taxon>Malvaceae</taxon>
        <taxon>Malvoideae</taxon>
        <taxon>Hibiscus</taxon>
    </lineage>
</organism>
<dbReference type="InterPro" id="IPR044974">
    <property type="entry name" value="Disease_R_plants"/>
</dbReference>
<sequence>MDCKRSQGHVVLPIFYHVDPSHVGTSSDRHKSKKWPDDALKQWKSALVEVSKLKGWHIEGGKFDRPETEHIKDIVGSIKQKLVMKHQVFLSLGGKFNRHETEYIKEIVEDVIKELVGHASLEMGKEIVSHESYNPGERSRLWNPKDVYHVLKYNKGTESIEGIKLDMSDIDNLWIHHSAFENMLNLRYIQFYDPHGMPLNKKFYTDGADIVYLPSELRYLRWDYYPFQSLPSSFNPKNLAVLRSWSGKLEQLWNENDCQDLGNLREIDLSNSKNLRKISNLSGAVNLKILCCNQCESLVELPCLDNLTSLERLELSGCKNLRKISNLSGAVNLKFLCCNQCESLVELPCLNDLTSLERLELSGCKNLRKISNLSGAVNLKFLCCNQCESLVELPCLNNLTSLERLELSGCKNLRKISNLSGAVNLKFLCCNQCESLVELPCLNNLTSLERLELSGCKNLRKIPNLSIATNLKILCCNQCESLVEFPCLVHFTAHKEVTLLSFLNCFRLNQDSVHNIESNAMLQIQSLAESWASRDSRLGKKYLCCFPGSEISENDFEYQSVNSSLKLKIIPNSRSESRFLAFAICLVANLTCVNEALAFNCEYQLAVAGGEMFKDECRLYFDMHGSITGDHVFILFSEDMIRINHGYDEASFKVNIENIHDGKEIGVDDIKVEKCGVHVFYVDTESDGYIEEVVGNFDSHEDYDTEEVQDYSAREMRPAGHKRKVSLAHRDEDDSDWSDKAELWQGLAVYKRGGTKNEDGRLWLVLIL</sequence>